<organism evidence="16 17">
    <name type="scientific">Thlaspi arvense</name>
    <name type="common">Field penny-cress</name>
    <dbReference type="NCBI Taxonomy" id="13288"/>
    <lineage>
        <taxon>Eukaryota</taxon>
        <taxon>Viridiplantae</taxon>
        <taxon>Streptophyta</taxon>
        <taxon>Embryophyta</taxon>
        <taxon>Tracheophyta</taxon>
        <taxon>Spermatophyta</taxon>
        <taxon>Magnoliopsida</taxon>
        <taxon>eudicotyledons</taxon>
        <taxon>Gunneridae</taxon>
        <taxon>Pentapetalae</taxon>
        <taxon>rosids</taxon>
        <taxon>malvids</taxon>
        <taxon>Brassicales</taxon>
        <taxon>Brassicaceae</taxon>
        <taxon>Thlaspideae</taxon>
        <taxon>Thlaspi</taxon>
    </lineage>
</organism>
<dbReference type="FunFam" id="3.80.10.10:FF:000234">
    <property type="entry name" value="Probable inactive receptor kinase RLK902"/>
    <property type="match status" value="1"/>
</dbReference>
<dbReference type="PANTHER" id="PTHR48010">
    <property type="entry name" value="OS05G0588300 PROTEIN"/>
    <property type="match status" value="1"/>
</dbReference>
<dbReference type="InterPro" id="IPR000719">
    <property type="entry name" value="Prot_kinase_dom"/>
</dbReference>
<protein>
    <recommendedName>
        <fullName evidence="15">Protein kinase domain-containing protein</fullName>
    </recommendedName>
</protein>
<dbReference type="Gene3D" id="3.30.200.20">
    <property type="entry name" value="Phosphorylase Kinase, domain 1"/>
    <property type="match status" value="1"/>
</dbReference>
<evidence type="ECO:0000313" key="17">
    <source>
        <dbReference type="Proteomes" id="UP000836841"/>
    </source>
</evidence>
<dbReference type="InterPro" id="IPR050994">
    <property type="entry name" value="At_inactive_RLKs"/>
</dbReference>
<feature type="chain" id="PRO_5043818470" description="Protein kinase domain-containing protein" evidence="14">
    <location>
        <begin position="23"/>
        <end position="628"/>
    </location>
</feature>
<evidence type="ECO:0000256" key="7">
    <source>
        <dbReference type="ARBA" id="ARBA00022741"/>
    </source>
</evidence>
<dbReference type="FunFam" id="3.30.200.20:FF:000307">
    <property type="entry name" value="pollen receptor-like kinase 1"/>
    <property type="match status" value="1"/>
</dbReference>
<dbReference type="Gene3D" id="3.80.10.10">
    <property type="entry name" value="Ribonuclease Inhibitor"/>
    <property type="match status" value="1"/>
</dbReference>
<dbReference type="PROSITE" id="PS00107">
    <property type="entry name" value="PROTEIN_KINASE_ATP"/>
    <property type="match status" value="1"/>
</dbReference>
<dbReference type="Pfam" id="PF08263">
    <property type="entry name" value="LRRNT_2"/>
    <property type="match status" value="1"/>
</dbReference>
<evidence type="ECO:0000256" key="11">
    <source>
        <dbReference type="PROSITE-ProRule" id="PRU10141"/>
    </source>
</evidence>
<dbReference type="Pfam" id="PF07714">
    <property type="entry name" value="PK_Tyr_Ser-Thr"/>
    <property type="match status" value="1"/>
</dbReference>
<feature type="domain" description="Protein kinase" evidence="15">
    <location>
        <begin position="330"/>
        <end position="601"/>
    </location>
</feature>
<dbReference type="GO" id="GO:0005524">
    <property type="term" value="F:ATP binding"/>
    <property type="evidence" value="ECO:0007669"/>
    <property type="project" value="UniProtKB-UniRule"/>
</dbReference>
<evidence type="ECO:0000256" key="4">
    <source>
        <dbReference type="ARBA" id="ARBA00022692"/>
    </source>
</evidence>
<accession>A0AAU9SZS4</accession>
<feature type="signal peptide" evidence="14">
    <location>
        <begin position="1"/>
        <end position="22"/>
    </location>
</feature>
<dbReference type="FunFam" id="1.10.510.10:FF:000095">
    <property type="entry name" value="protein STRUBBELIG-RECEPTOR FAMILY 8"/>
    <property type="match status" value="1"/>
</dbReference>
<dbReference type="AlphaFoldDB" id="A0AAU9SZS4"/>
<keyword evidence="7 11" id="KW-0547">Nucleotide-binding</keyword>
<name>A0AAU9SZS4_THLAR</name>
<feature type="binding site" evidence="11">
    <location>
        <position position="367"/>
    </location>
    <ligand>
        <name>ATP</name>
        <dbReference type="ChEBI" id="CHEBI:30616"/>
    </ligand>
</feature>
<dbReference type="GO" id="GO:0016020">
    <property type="term" value="C:membrane"/>
    <property type="evidence" value="ECO:0007669"/>
    <property type="project" value="UniProtKB-SubCell"/>
</dbReference>
<evidence type="ECO:0000256" key="6">
    <source>
        <dbReference type="ARBA" id="ARBA00022737"/>
    </source>
</evidence>
<sequence length="628" mass="69626">MEAWKISLWILSLCLILHGGNADPVQDKRALLEFLSIMRPTRSLNWNESSSVCKTWTGVTCSQDESRVLAVRLPGVGLNGQIPPNTISRLSALRVLSLRSNRISGQFPADFVELKDLAFLYLQYNAFTGPLPMDFSVWKNLTSVNLSNNRFDGTIPDSLSRLDRIQSLNLANNSLSGNIPDLSVLSSLQHIDLSHNDLNGPIPTWLQKFPSSSYEGIGVFPPGDQSLFQPPGDVTRQKPKAHYLGLTKTVFLLIVIAVCIAVVAALAFVLAVCYLRRELRSGDGIISDNKLQKKGGMSPEKFVSRMEDANNRLSFFEGCNYSFDLEDLLRASAEVLGKGTFGTTYKAVLEDATSVAVKRLKDVAAGKRDFEQQMEIIGGIKHENVVELKAYYYSKDEKLMVYDYFSHGSVASLLHGNRGENRVPLDWETRMSIAIGAAKGIARIHKENNGKLVHGNIKSSNIFLNSERYGCVSDLGLTAVMSPLAPPISRQAGYRAPEVSDTRKSSQLSDVYSFGVVLLELLTGKSPIHTTAGDEIIHLVRWVHSVVREEWTAEVFDMELLRYTNIEEEMVEMLQIAMSCVVKVADQRPKMSDLVRLMENVGNRRAIIPEPKPKSENGASETSTPSEI</sequence>
<keyword evidence="10 13" id="KW-0472">Membrane</keyword>
<keyword evidence="3" id="KW-0433">Leucine-rich repeat</keyword>
<evidence type="ECO:0000256" key="13">
    <source>
        <dbReference type="SAM" id="Phobius"/>
    </source>
</evidence>
<dbReference type="InterPro" id="IPR011009">
    <property type="entry name" value="Kinase-like_dom_sf"/>
</dbReference>
<dbReference type="Gene3D" id="1.10.510.10">
    <property type="entry name" value="Transferase(Phosphotransferase) domain 1"/>
    <property type="match status" value="1"/>
</dbReference>
<keyword evidence="9 13" id="KW-1133">Transmembrane helix</keyword>
<reference evidence="16 17" key="1">
    <citation type="submission" date="2022-03" db="EMBL/GenBank/DDBJ databases">
        <authorList>
            <person name="Nunn A."/>
            <person name="Chopra R."/>
            <person name="Nunn A."/>
            <person name="Contreras Garrido A."/>
        </authorList>
    </citation>
    <scope>NUCLEOTIDE SEQUENCE [LARGE SCALE GENOMIC DNA]</scope>
</reference>
<comment type="subcellular location">
    <subcellularLocation>
        <location evidence="1">Membrane</location>
    </subcellularLocation>
</comment>
<evidence type="ECO:0000256" key="10">
    <source>
        <dbReference type="ARBA" id="ARBA00023136"/>
    </source>
</evidence>
<evidence type="ECO:0000256" key="3">
    <source>
        <dbReference type="ARBA" id="ARBA00022614"/>
    </source>
</evidence>
<dbReference type="SUPFAM" id="SSF52058">
    <property type="entry name" value="L domain-like"/>
    <property type="match status" value="1"/>
</dbReference>
<keyword evidence="4 13" id="KW-0812">Transmembrane</keyword>
<evidence type="ECO:0000256" key="8">
    <source>
        <dbReference type="ARBA" id="ARBA00022840"/>
    </source>
</evidence>
<dbReference type="Proteomes" id="UP000836841">
    <property type="component" value="Chromosome 7"/>
</dbReference>
<evidence type="ECO:0000256" key="9">
    <source>
        <dbReference type="ARBA" id="ARBA00022989"/>
    </source>
</evidence>
<evidence type="ECO:0000256" key="14">
    <source>
        <dbReference type="SAM" id="SignalP"/>
    </source>
</evidence>
<proteinExistence type="predicted"/>
<evidence type="ECO:0000256" key="2">
    <source>
        <dbReference type="ARBA" id="ARBA00022553"/>
    </source>
</evidence>
<dbReference type="InterPro" id="IPR017441">
    <property type="entry name" value="Protein_kinase_ATP_BS"/>
</dbReference>
<dbReference type="SUPFAM" id="SSF56112">
    <property type="entry name" value="Protein kinase-like (PK-like)"/>
    <property type="match status" value="1"/>
</dbReference>
<evidence type="ECO:0000259" key="15">
    <source>
        <dbReference type="PROSITE" id="PS50011"/>
    </source>
</evidence>
<gene>
    <name evidence="16" type="ORF">TAV2_LOCUS22562</name>
</gene>
<keyword evidence="17" id="KW-1185">Reference proteome</keyword>
<dbReference type="PANTHER" id="PTHR48010:SF6">
    <property type="entry name" value="OS01G0223600 PROTEIN"/>
    <property type="match status" value="1"/>
</dbReference>
<dbReference type="PROSITE" id="PS51450">
    <property type="entry name" value="LRR"/>
    <property type="match status" value="1"/>
</dbReference>
<feature type="transmembrane region" description="Helical" evidence="13">
    <location>
        <begin position="250"/>
        <end position="275"/>
    </location>
</feature>
<dbReference type="InterPro" id="IPR001245">
    <property type="entry name" value="Ser-Thr/Tyr_kinase_cat_dom"/>
</dbReference>
<dbReference type="Pfam" id="PF13855">
    <property type="entry name" value="LRR_8"/>
    <property type="match status" value="2"/>
</dbReference>
<dbReference type="GO" id="GO:0004672">
    <property type="term" value="F:protein kinase activity"/>
    <property type="evidence" value="ECO:0007669"/>
    <property type="project" value="InterPro"/>
</dbReference>
<evidence type="ECO:0000256" key="12">
    <source>
        <dbReference type="SAM" id="MobiDB-lite"/>
    </source>
</evidence>
<keyword evidence="5 14" id="KW-0732">Signal</keyword>
<keyword evidence="2" id="KW-0597">Phosphoprotein</keyword>
<keyword evidence="6" id="KW-0677">Repeat</keyword>
<feature type="region of interest" description="Disordered" evidence="12">
    <location>
        <begin position="606"/>
        <end position="628"/>
    </location>
</feature>
<dbReference type="InterPro" id="IPR032675">
    <property type="entry name" value="LRR_dom_sf"/>
</dbReference>
<dbReference type="PROSITE" id="PS50011">
    <property type="entry name" value="PROTEIN_KINASE_DOM"/>
    <property type="match status" value="1"/>
</dbReference>
<feature type="compositionally biased region" description="Polar residues" evidence="12">
    <location>
        <begin position="617"/>
        <end position="628"/>
    </location>
</feature>
<evidence type="ECO:0000256" key="5">
    <source>
        <dbReference type="ARBA" id="ARBA00022729"/>
    </source>
</evidence>
<evidence type="ECO:0000313" key="16">
    <source>
        <dbReference type="EMBL" id="CAH2078142.1"/>
    </source>
</evidence>
<dbReference type="InterPro" id="IPR013210">
    <property type="entry name" value="LRR_N_plant-typ"/>
</dbReference>
<keyword evidence="8 11" id="KW-0067">ATP-binding</keyword>
<dbReference type="InterPro" id="IPR001611">
    <property type="entry name" value="Leu-rich_rpt"/>
</dbReference>
<evidence type="ECO:0000256" key="1">
    <source>
        <dbReference type="ARBA" id="ARBA00004370"/>
    </source>
</evidence>
<dbReference type="EMBL" id="OU466863">
    <property type="protein sequence ID" value="CAH2078142.1"/>
    <property type="molecule type" value="Genomic_DNA"/>
</dbReference>